<dbReference type="EMBL" id="JBBVGT010000002">
    <property type="protein sequence ID" value="MFB5945902.1"/>
    <property type="molecule type" value="Genomic_DNA"/>
</dbReference>
<sequence>MKILHTADWHLGKRLEKFSRLDEQRDVLNEIVAIADDEDVDVILIAGDLFDNYNPSTEAVELFYRTLKRLTKGGKRLVVAIAGNHDSPDRIEAPDPLAKENGILFIGYPHSTVAPCELESGICITRSEPGFIEVRLPRHEGKLRLLLTPYANEYRLRTFLGKEDTEVELRSILEKQWATLADTYCDDQGVNILMTHLFVMKEGTPPPDEPEDEKPILHIGGAQAVFSKNIPPQIQYVALGHLHRYQKIDDSPCPVIYSSSPLSYSFAEAEQDKFVVIIDAQPGESVQYERRRLTAGRILQRKRFNHIDDALTWLHDNPDSLLELTLVSDEYISSEDRRRLFQAHDGIITLIPEIKNRRETEQEEQSINLQQSVDELFKQYFKHQTGQDINDELFELFKEIRSEQSEE</sequence>
<accession>A0ABV5CEB7</accession>
<keyword evidence="4" id="KW-0233">DNA recombination</keyword>
<reference evidence="6 7" key="1">
    <citation type="submission" date="2024-04" db="EMBL/GenBank/DDBJ databases">
        <title>Albibacterium profundi sp. nov., isolated from sediment of the Challenger Deep of Mariana Trench.</title>
        <authorList>
            <person name="Wang Y."/>
        </authorList>
    </citation>
    <scope>NUCLEOTIDE SEQUENCE [LARGE SCALE GENOMIC DNA]</scope>
    <source>
        <strain evidence="6 7">RHL897</strain>
    </source>
</reference>
<dbReference type="Pfam" id="PF00149">
    <property type="entry name" value="Metallophos"/>
    <property type="match status" value="1"/>
</dbReference>
<evidence type="ECO:0000313" key="6">
    <source>
        <dbReference type="EMBL" id="MFB5945902.1"/>
    </source>
</evidence>
<protein>
    <recommendedName>
        <fullName evidence="4">Nuclease SbcCD subunit D</fullName>
    </recommendedName>
</protein>
<dbReference type="NCBIfam" id="TIGR00619">
    <property type="entry name" value="sbcd"/>
    <property type="match status" value="1"/>
</dbReference>
<dbReference type="PANTHER" id="PTHR30337">
    <property type="entry name" value="COMPONENT OF ATP-DEPENDENT DSDNA EXONUCLEASE"/>
    <property type="match status" value="1"/>
</dbReference>
<name>A0ABV5CEB7_9SPHI</name>
<dbReference type="Proteomes" id="UP001580928">
    <property type="component" value="Unassembled WGS sequence"/>
</dbReference>
<evidence type="ECO:0000259" key="5">
    <source>
        <dbReference type="Pfam" id="PF00149"/>
    </source>
</evidence>
<dbReference type="InterPro" id="IPR041796">
    <property type="entry name" value="Mre11_N"/>
</dbReference>
<keyword evidence="4" id="KW-0235">DNA replication</keyword>
<dbReference type="RefSeq" id="WP_375557433.1">
    <property type="nucleotide sequence ID" value="NZ_JBBVGT010000002.1"/>
</dbReference>
<dbReference type="InterPro" id="IPR004843">
    <property type="entry name" value="Calcineurin-like_PHP"/>
</dbReference>
<dbReference type="InterPro" id="IPR004593">
    <property type="entry name" value="SbcD"/>
</dbReference>
<comment type="function">
    <text evidence="4">SbcCD cleaves DNA hairpin structures. These structures can inhibit DNA replication and are intermediates in certain DNA recombination reactions. The complex acts as a 3'-&gt;5' double strand exonuclease that can open hairpins. It also has a 5' single-strand endonuclease activity.</text>
</comment>
<dbReference type="InterPro" id="IPR029052">
    <property type="entry name" value="Metallo-depent_PP-like"/>
</dbReference>
<comment type="similarity">
    <text evidence="4">Belongs to the SbcD family.</text>
</comment>
<evidence type="ECO:0000313" key="7">
    <source>
        <dbReference type="Proteomes" id="UP001580928"/>
    </source>
</evidence>
<keyword evidence="1 4" id="KW-0540">Nuclease</keyword>
<proteinExistence type="inferred from homology"/>
<keyword evidence="2 4" id="KW-0378">Hydrolase</keyword>
<comment type="subunit">
    <text evidence="4">Heterodimer of SbcC and SbcD.</text>
</comment>
<dbReference type="Gene3D" id="3.60.21.10">
    <property type="match status" value="1"/>
</dbReference>
<keyword evidence="3 4" id="KW-0269">Exonuclease</keyword>
<comment type="caution">
    <text evidence="6">The sequence shown here is derived from an EMBL/GenBank/DDBJ whole genome shotgun (WGS) entry which is preliminary data.</text>
</comment>
<dbReference type="GO" id="GO:0004527">
    <property type="term" value="F:exonuclease activity"/>
    <property type="evidence" value="ECO:0007669"/>
    <property type="project" value="UniProtKB-KW"/>
</dbReference>
<keyword evidence="7" id="KW-1185">Reference proteome</keyword>
<dbReference type="CDD" id="cd00840">
    <property type="entry name" value="MPP_Mre11_N"/>
    <property type="match status" value="1"/>
</dbReference>
<evidence type="ECO:0000256" key="4">
    <source>
        <dbReference type="RuleBase" id="RU363069"/>
    </source>
</evidence>
<evidence type="ECO:0000256" key="3">
    <source>
        <dbReference type="ARBA" id="ARBA00022839"/>
    </source>
</evidence>
<feature type="domain" description="Calcineurin-like phosphoesterase" evidence="5">
    <location>
        <begin position="1"/>
        <end position="96"/>
    </location>
</feature>
<evidence type="ECO:0000256" key="2">
    <source>
        <dbReference type="ARBA" id="ARBA00022801"/>
    </source>
</evidence>
<gene>
    <name evidence="4 6" type="primary">sbcD</name>
    <name evidence="6" type="ORF">WKR92_08655</name>
</gene>
<keyword evidence="4" id="KW-0255">Endonuclease</keyword>
<organism evidence="6 7">
    <name type="scientific">Albibacterium profundi</name>
    <dbReference type="NCBI Taxonomy" id="3134906"/>
    <lineage>
        <taxon>Bacteria</taxon>
        <taxon>Pseudomonadati</taxon>
        <taxon>Bacteroidota</taxon>
        <taxon>Sphingobacteriia</taxon>
        <taxon>Sphingobacteriales</taxon>
        <taxon>Sphingobacteriaceae</taxon>
        <taxon>Albibacterium</taxon>
    </lineage>
</organism>
<dbReference type="SUPFAM" id="SSF56300">
    <property type="entry name" value="Metallo-dependent phosphatases"/>
    <property type="match status" value="1"/>
</dbReference>
<dbReference type="PANTHER" id="PTHR30337:SF0">
    <property type="entry name" value="NUCLEASE SBCCD SUBUNIT D"/>
    <property type="match status" value="1"/>
</dbReference>
<dbReference type="InterPro" id="IPR050535">
    <property type="entry name" value="DNA_Repair-Maintenance_Comp"/>
</dbReference>
<evidence type="ECO:0000256" key="1">
    <source>
        <dbReference type="ARBA" id="ARBA00022722"/>
    </source>
</evidence>